<evidence type="ECO:0000313" key="2">
    <source>
        <dbReference type="EMBL" id="SVC49738.1"/>
    </source>
</evidence>
<sequence>MQIHIQRGQESFGPLSLEETTRYLARGDLLETDLAYHEGMNDWAPLGELLLQFGETKPATESTKPT</sequence>
<accession>A0A382MMN2</accession>
<feature type="domain" description="GYF" evidence="1">
    <location>
        <begin position="4"/>
        <end position="48"/>
    </location>
</feature>
<dbReference type="AlphaFoldDB" id="A0A382MMN2"/>
<name>A0A382MMN2_9ZZZZ</name>
<organism evidence="2">
    <name type="scientific">marine metagenome</name>
    <dbReference type="NCBI Taxonomy" id="408172"/>
    <lineage>
        <taxon>unclassified sequences</taxon>
        <taxon>metagenomes</taxon>
        <taxon>ecological metagenomes</taxon>
    </lineage>
</organism>
<evidence type="ECO:0000259" key="1">
    <source>
        <dbReference type="Pfam" id="PF14237"/>
    </source>
</evidence>
<gene>
    <name evidence="2" type="ORF">METZ01_LOCUS302592</name>
</gene>
<proteinExistence type="predicted"/>
<feature type="non-terminal residue" evidence="2">
    <location>
        <position position="66"/>
    </location>
</feature>
<reference evidence="2" key="1">
    <citation type="submission" date="2018-05" db="EMBL/GenBank/DDBJ databases">
        <authorList>
            <person name="Lanie J.A."/>
            <person name="Ng W.-L."/>
            <person name="Kazmierczak K.M."/>
            <person name="Andrzejewski T.M."/>
            <person name="Davidsen T.M."/>
            <person name="Wayne K.J."/>
            <person name="Tettelin H."/>
            <person name="Glass J.I."/>
            <person name="Rusch D."/>
            <person name="Podicherti R."/>
            <person name="Tsui H.-C.T."/>
            <person name="Winkler M.E."/>
        </authorList>
    </citation>
    <scope>NUCLEOTIDE SEQUENCE</scope>
</reference>
<dbReference type="EMBL" id="UINC01094475">
    <property type="protein sequence ID" value="SVC49738.1"/>
    <property type="molecule type" value="Genomic_DNA"/>
</dbReference>
<dbReference type="InterPro" id="IPR025640">
    <property type="entry name" value="GYF_2"/>
</dbReference>
<dbReference type="Pfam" id="PF14237">
    <property type="entry name" value="GYF_2"/>
    <property type="match status" value="1"/>
</dbReference>
<protein>
    <recommendedName>
        <fullName evidence="1">GYF domain-containing protein</fullName>
    </recommendedName>
</protein>